<accession>A0A450YFX6</accession>
<dbReference type="AlphaFoldDB" id="A0A450YFX6"/>
<dbReference type="EMBL" id="CAADFR010000005">
    <property type="protein sequence ID" value="VFK36797.1"/>
    <property type="molecule type" value="Genomic_DNA"/>
</dbReference>
<organism evidence="2">
    <name type="scientific">Candidatus Kentrum sp. SD</name>
    <dbReference type="NCBI Taxonomy" id="2126332"/>
    <lineage>
        <taxon>Bacteria</taxon>
        <taxon>Pseudomonadati</taxon>
        <taxon>Pseudomonadota</taxon>
        <taxon>Gammaproteobacteria</taxon>
        <taxon>Candidatus Kentrum</taxon>
    </lineage>
</organism>
<protein>
    <submittedName>
        <fullName evidence="2">Uncharacterized protein</fullName>
    </submittedName>
</protein>
<gene>
    <name evidence="3" type="ORF">BECKSD772D_GA0070982_101231</name>
    <name evidence="2" type="ORF">BECKSD772E_GA0070983_100647</name>
    <name evidence="1" type="ORF">BECKSD772F_GA0070984_100547</name>
</gene>
<dbReference type="EMBL" id="CAADFU010000006">
    <property type="protein sequence ID" value="VFK40437.1"/>
    <property type="molecule type" value="Genomic_DNA"/>
</dbReference>
<evidence type="ECO:0000313" key="2">
    <source>
        <dbReference type="EMBL" id="VFK40437.1"/>
    </source>
</evidence>
<sequence length="72" mass="7400">MSQTPVPGALPVRLASIMKAPAPVAVDEAAIGGVVGMMKCDEALEDVGVLMVVLAGGVGTREFEQIAKFDDE</sequence>
<name>A0A450YFX6_9GAMM</name>
<dbReference type="EMBL" id="CAADHB010000012">
    <property type="protein sequence ID" value="VFK78354.1"/>
    <property type="molecule type" value="Genomic_DNA"/>
</dbReference>
<evidence type="ECO:0000313" key="3">
    <source>
        <dbReference type="EMBL" id="VFK78354.1"/>
    </source>
</evidence>
<proteinExistence type="predicted"/>
<evidence type="ECO:0000313" key="1">
    <source>
        <dbReference type="EMBL" id="VFK36797.1"/>
    </source>
</evidence>
<reference evidence="2" key="1">
    <citation type="submission" date="2019-02" db="EMBL/GenBank/DDBJ databases">
        <authorList>
            <person name="Gruber-Vodicka R. H."/>
            <person name="Seah K. B. B."/>
        </authorList>
    </citation>
    <scope>NUCLEOTIDE SEQUENCE</scope>
    <source>
        <strain evidence="3">BECK_S127</strain>
        <strain evidence="2">BECK_S1320</strain>
        <strain evidence="1">BECK_S1321</strain>
    </source>
</reference>